<comment type="caution">
    <text evidence="2">The sequence shown here is derived from an EMBL/GenBank/DDBJ whole genome shotgun (WGS) entry which is preliminary data.</text>
</comment>
<evidence type="ECO:0000313" key="2">
    <source>
        <dbReference type="EMBL" id="KAK6007223.1"/>
    </source>
</evidence>
<accession>A0ABR0TS09</accession>
<dbReference type="Proteomes" id="UP001341245">
    <property type="component" value="Unassembled WGS sequence"/>
</dbReference>
<reference evidence="2 3" key="1">
    <citation type="submission" date="2023-11" db="EMBL/GenBank/DDBJ databases">
        <title>Draft genome sequence and annotation of the polyextremotolerant black yeast-like fungus Aureobasidium pullulans NRRL 62042.</title>
        <authorList>
            <person name="Dielentheis-Frenken M.R.E."/>
            <person name="Wibberg D."/>
            <person name="Blank L.M."/>
            <person name="Tiso T."/>
        </authorList>
    </citation>
    <scope>NUCLEOTIDE SEQUENCE [LARGE SCALE GENOMIC DNA]</scope>
    <source>
        <strain evidence="2 3">NRRL 62042</strain>
    </source>
</reference>
<evidence type="ECO:0000256" key="1">
    <source>
        <dbReference type="SAM" id="MobiDB-lite"/>
    </source>
</evidence>
<gene>
    <name evidence="2" type="ORF">QM012_006231</name>
</gene>
<feature type="compositionally biased region" description="Polar residues" evidence="1">
    <location>
        <begin position="47"/>
        <end position="60"/>
    </location>
</feature>
<sequence>MEQDQPHPPIFSDIPEDVSPPKTQRARKKDGAKKNGSILSRRAGQGNLRSTYQQHQSSSAIMVDNSSKDRHQNSSSSRLEIAPTSYANVQHVSQPVKSTVGSCAYTVQAVHGILTSAARAGNYDQVAAMRSKYWRKNLRTDQAITIAAEDTPFFDQWNNDRESTAQKQHEQAWIKNYEKLHSDTSHNMPLEKFATLAAISAVLHTRHQPIPSTSLSASTELLDFLTPESRMDVDHVASSASGQDDRSSTNVVGQTALEGRGKRNKKHADHAITIVCHGQPPFVQPVLQLLAEPLYALLGTDKYKAFLQRPESLHLLSREFADVDVRQLADFPTHISSVLQGRPSPQVDMSWLCDPREERILASFARKTLAALKESLRPHPLEPVDEIDCYNASRMPGYSSRYQSSPMERLFSSIFRQSYECCGSVVNMNISGELLHFTHTGEIRPPTSPRCKTCSQEPEVTFELRQAPAFVLLHANPIRAKFNQPPRFEFERVEQLVAEFPLPTYTCCGYIIQELDESFTIFLLSGRDWRRYEHGRFTSLGQNVGEHLIPSLMMYRRD</sequence>
<organism evidence="2 3">
    <name type="scientific">Aureobasidium pullulans</name>
    <name type="common">Black yeast</name>
    <name type="synonym">Pullularia pullulans</name>
    <dbReference type="NCBI Taxonomy" id="5580"/>
    <lineage>
        <taxon>Eukaryota</taxon>
        <taxon>Fungi</taxon>
        <taxon>Dikarya</taxon>
        <taxon>Ascomycota</taxon>
        <taxon>Pezizomycotina</taxon>
        <taxon>Dothideomycetes</taxon>
        <taxon>Dothideomycetidae</taxon>
        <taxon>Dothideales</taxon>
        <taxon>Saccotheciaceae</taxon>
        <taxon>Aureobasidium</taxon>
    </lineage>
</organism>
<protein>
    <submittedName>
        <fullName evidence="2">Uncharacterized protein</fullName>
    </submittedName>
</protein>
<proteinExistence type="predicted"/>
<evidence type="ECO:0000313" key="3">
    <source>
        <dbReference type="Proteomes" id="UP001341245"/>
    </source>
</evidence>
<feature type="region of interest" description="Disordered" evidence="1">
    <location>
        <begin position="1"/>
        <end position="81"/>
    </location>
</feature>
<dbReference type="EMBL" id="JASGXD010000003">
    <property type="protein sequence ID" value="KAK6007223.1"/>
    <property type="molecule type" value="Genomic_DNA"/>
</dbReference>
<name>A0ABR0TS09_AURPU</name>
<keyword evidence="3" id="KW-1185">Reference proteome</keyword>